<dbReference type="AlphaFoldDB" id="A0A9W7C379"/>
<organism evidence="2 3">
    <name type="scientific">Triparma strigata</name>
    <dbReference type="NCBI Taxonomy" id="1606541"/>
    <lineage>
        <taxon>Eukaryota</taxon>
        <taxon>Sar</taxon>
        <taxon>Stramenopiles</taxon>
        <taxon>Ochrophyta</taxon>
        <taxon>Bolidophyceae</taxon>
        <taxon>Parmales</taxon>
        <taxon>Triparmaceae</taxon>
        <taxon>Triparma</taxon>
    </lineage>
</organism>
<keyword evidence="3" id="KW-1185">Reference proteome</keyword>
<evidence type="ECO:0000313" key="2">
    <source>
        <dbReference type="EMBL" id="GMH98394.1"/>
    </source>
</evidence>
<feature type="coiled-coil region" evidence="1">
    <location>
        <begin position="11"/>
        <end position="38"/>
    </location>
</feature>
<dbReference type="Proteomes" id="UP001165085">
    <property type="component" value="Unassembled WGS sequence"/>
</dbReference>
<sequence length="66" mass="7090">MPENHDALPSASQLEALRDELQAERKSNLEAVARFQAELSAKAKTVARLSAECKANAEVVARLNAG</sequence>
<name>A0A9W7C379_9STRA</name>
<dbReference type="EMBL" id="BRXY01000515">
    <property type="protein sequence ID" value="GMH98394.1"/>
    <property type="molecule type" value="Genomic_DNA"/>
</dbReference>
<reference evidence="3" key="1">
    <citation type="journal article" date="2023" name="Commun. Biol.">
        <title>Genome analysis of Parmales, the sister group of diatoms, reveals the evolutionary specialization of diatoms from phago-mixotrophs to photoautotrophs.</title>
        <authorList>
            <person name="Ban H."/>
            <person name="Sato S."/>
            <person name="Yoshikawa S."/>
            <person name="Yamada K."/>
            <person name="Nakamura Y."/>
            <person name="Ichinomiya M."/>
            <person name="Sato N."/>
            <person name="Blanc-Mathieu R."/>
            <person name="Endo H."/>
            <person name="Kuwata A."/>
            <person name="Ogata H."/>
        </authorList>
    </citation>
    <scope>NUCLEOTIDE SEQUENCE [LARGE SCALE GENOMIC DNA]</scope>
    <source>
        <strain evidence="3">NIES 3701</strain>
    </source>
</reference>
<keyword evidence="1" id="KW-0175">Coiled coil</keyword>
<comment type="caution">
    <text evidence="2">The sequence shown here is derived from an EMBL/GenBank/DDBJ whole genome shotgun (WGS) entry which is preliminary data.</text>
</comment>
<evidence type="ECO:0000313" key="3">
    <source>
        <dbReference type="Proteomes" id="UP001165085"/>
    </source>
</evidence>
<gene>
    <name evidence="2" type="ORF">TrST_g9827</name>
</gene>
<accession>A0A9W7C379</accession>
<protein>
    <submittedName>
        <fullName evidence="2">Uncharacterized protein</fullName>
    </submittedName>
</protein>
<proteinExistence type="predicted"/>
<evidence type="ECO:0000256" key="1">
    <source>
        <dbReference type="SAM" id="Coils"/>
    </source>
</evidence>